<keyword evidence="2" id="KW-1185">Reference proteome</keyword>
<name>A0A0D3KRS6_EMIH1</name>
<accession>A0A0D3KRS6</accession>
<reference evidence="2" key="1">
    <citation type="journal article" date="2013" name="Nature">
        <title>Pan genome of the phytoplankton Emiliania underpins its global distribution.</title>
        <authorList>
            <person name="Read B.A."/>
            <person name="Kegel J."/>
            <person name="Klute M.J."/>
            <person name="Kuo A."/>
            <person name="Lefebvre S.C."/>
            <person name="Maumus F."/>
            <person name="Mayer C."/>
            <person name="Miller J."/>
            <person name="Monier A."/>
            <person name="Salamov A."/>
            <person name="Young J."/>
            <person name="Aguilar M."/>
            <person name="Claverie J.M."/>
            <person name="Frickenhaus S."/>
            <person name="Gonzalez K."/>
            <person name="Herman E.K."/>
            <person name="Lin Y.C."/>
            <person name="Napier J."/>
            <person name="Ogata H."/>
            <person name="Sarno A.F."/>
            <person name="Shmutz J."/>
            <person name="Schroeder D."/>
            <person name="de Vargas C."/>
            <person name="Verret F."/>
            <person name="von Dassow P."/>
            <person name="Valentin K."/>
            <person name="Van de Peer Y."/>
            <person name="Wheeler G."/>
            <person name="Dacks J.B."/>
            <person name="Delwiche C.F."/>
            <person name="Dyhrman S.T."/>
            <person name="Glockner G."/>
            <person name="John U."/>
            <person name="Richards T."/>
            <person name="Worden A.Z."/>
            <person name="Zhang X."/>
            <person name="Grigoriev I.V."/>
            <person name="Allen A.E."/>
            <person name="Bidle K."/>
            <person name="Borodovsky M."/>
            <person name="Bowler C."/>
            <person name="Brownlee C."/>
            <person name="Cock J.M."/>
            <person name="Elias M."/>
            <person name="Gladyshev V.N."/>
            <person name="Groth M."/>
            <person name="Guda C."/>
            <person name="Hadaegh A."/>
            <person name="Iglesias-Rodriguez M.D."/>
            <person name="Jenkins J."/>
            <person name="Jones B.M."/>
            <person name="Lawson T."/>
            <person name="Leese F."/>
            <person name="Lindquist E."/>
            <person name="Lobanov A."/>
            <person name="Lomsadze A."/>
            <person name="Malik S.B."/>
            <person name="Marsh M.E."/>
            <person name="Mackinder L."/>
            <person name="Mock T."/>
            <person name="Mueller-Roeber B."/>
            <person name="Pagarete A."/>
            <person name="Parker M."/>
            <person name="Probert I."/>
            <person name="Quesneville H."/>
            <person name="Raines C."/>
            <person name="Rensing S.A."/>
            <person name="Riano-Pachon D.M."/>
            <person name="Richier S."/>
            <person name="Rokitta S."/>
            <person name="Shiraiwa Y."/>
            <person name="Soanes D.M."/>
            <person name="van der Giezen M."/>
            <person name="Wahlund T.M."/>
            <person name="Williams B."/>
            <person name="Wilson W."/>
            <person name="Wolfe G."/>
            <person name="Wurch L.L."/>
        </authorList>
    </citation>
    <scope>NUCLEOTIDE SEQUENCE</scope>
</reference>
<evidence type="ECO:0000313" key="1">
    <source>
        <dbReference type="EnsemblProtists" id="EOD38461"/>
    </source>
</evidence>
<sequence length="76" mass="8489">MPHPENQHPICFESRLPLQWAVEGPQVLQRWVELPEEGEHGSPAQADADGNWRLEVVHPPEETGGGVLGRIAGHRR</sequence>
<dbReference type="KEGG" id="ehx:EMIHUDRAFT_224545"/>
<dbReference type="Proteomes" id="UP000013827">
    <property type="component" value="Unassembled WGS sequence"/>
</dbReference>
<organism evidence="1 2">
    <name type="scientific">Emiliania huxleyi (strain CCMP1516)</name>
    <dbReference type="NCBI Taxonomy" id="280463"/>
    <lineage>
        <taxon>Eukaryota</taxon>
        <taxon>Haptista</taxon>
        <taxon>Haptophyta</taxon>
        <taxon>Prymnesiophyceae</taxon>
        <taxon>Isochrysidales</taxon>
        <taxon>Noelaerhabdaceae</taxon>
        <taxon>Emiliania</taxon>
    </lineage>
</organism>
<dbReference type="GeneID" id="17283731"/>
<dbReference type="HOGENOM" id="CLU_2659743_0_0_1"/>
<dbReference type="RefSeq" id="XP_005790890.1">
    <property type="nucleotide sequence ID" value="XM_005790833.1"/>
</dbReference>
<dbReference type="EnsemblProtists" id="EOD38461">
    <property type="protein sequence ID" value="EOD38461"/>
    <property type="gene ID" value="EMIHUDRAFT_224545"/>
</dbReference>
<reference evidence="1" key="2">
    <citation type="submission" date="2024-10" db="UniProtKB">
        <authorList>
            <consortium name="EnsemblProtists"/>
        </authorList>
    </citation>
    <scope>IDENTIFICATION</scope>
</reference>
<dbReference type="AlphaFoldDB" id="A0A0D3KRS6"/>
<protein>
    <submittedName>
        <fullName evidence="1">Uncharacterized protein</fullName>
    </submittedName>
</protein>
<dbReference type="PaxDb" id="2903-EOD38461"/>
<proteinExistence type="predicted"/>
<evidence type="ECO:0000313" key="2">
    <source>
        <dbReference type="Proteomes" id="UP000013827"/>
    </source>
</evidence>